<accession>A0A0D3KDM2</accession>
<feature type="compositionally biased region" description="Low complexity" evidence="1">
    <location>
        <begin position="82"/>
        <end position="97"/>
    </location>
</feature>
<dbReference type="Gene3D" id="3.40.50.150">
    <property type="entry name" value="Vaccinia Virus protein VP39"/>
    <property type="match status" value="1"/>
</dbReference>
<dbReference type="Pfam" id="PF13578">
    <property type="entry name" value="Methyltransf_24"/>
    <property type="match status" value="1"/>
</dbReference>
<name>A0A0D3KDM2_EMIH1</name>
<evidence type="ECO:0000313" key="2">
    <source>
        <dbReference type="EnsemblProtists" id="EOD33857"/>
    </source>
</evidence>
<dbReference type="SUPFAM" id="SSF53335">
    <property type="entry name" value="S-adenosyl-L-methionine-dependent methyltransferases"/>
    <property type="match status" value="1"/>
</dbReference>
<evidence type="ECO:0000256" key="1">
    <source>
        <dbReference type="SAM" id="MobiDB-lite"/>
    </source>
</evidence>
<feature type="region of interest" description="Disordered" evidence="1">
    <location>
        <begin position="81"/>
        <end position="117"/>
    </location>
</feature>
<organism evidence="2 3">
    <name type="scientific">Emiliania huxleyi (strain CCMP1516)</name>
    <dbReference type="NCBI Taxonomy" id="280463"/>
    <lineage>
        <taxon>Eukaryota</taxon>
        <taxon>Haptista</taxon>
        <taxon>Haptophyta</taxon>
        <taxon>Prymnesiophyceae</taxon>
        <taxon>Isochrysidales</taxon>
        <taxon>Noelaerhabdaceae</taxon>
        <taxon>Emiliania</taxon>
    </lineage>
</organism>
<proteinExistence type="predicted"/>
<dbReference type="GeneID" id="17279128"/>
<protein>
    <recommendedName>
        <fullName evidence="4">Methyltransferase domain-containing protein</fullName>
    </recommendedName>
</protein>
<dbReference type="RefSeq" id="XP_005786286.1">
    <property type="nucleotide sequence ID" value="XM_005786229.1"/>
</dbReference>
<sequence length="440" mass="47042">MPAFGHCAAAVPSPTAVASAFSSAVASASSAFSSGVASAASSAFSPAVASKASSLVSCSPLLMPALVLILLAIACGASWPTAASGKGARGAASAASSDRTERPRPSRAHSRPTSMRAAPLRASTALLLVVMLVPQARSQSALEPAHAPKHTPAAHQDRKAAMLLENWQQHMRSGHGTKVATQYHFAYARHLAPFNQGNITMLEVGANQGDSLFAWAAWFENAFSIFGLRYGVKDSHMTKCHHKYCHKVRIIDGDQSNSDDLRRLTAAAFGPHWTPPPALDAAAWADGGFDVIIDDGSHVPRHILFTFKHLFPHVRPGGVYIIEDNGFSYTDQPTKVYGYAVGDGGIGRPPPGNAIEKFKQLVDIVNREECMPTLDIVVFSEEIDRSVMEVSFVSGLVIVKKKTQTEFDGLRRLRPSSSVAMTSGGSLERYKARLAREQAV</sequence>
<dbReference type="HOGENOM" id="CLU_623241_0_0_1"/>
<dbReference type="PaxDb" id="2903-EOD33857"/>
<reference evidence="3" key="1">
    <citation type="journal article" date="2013" name="Nature">
        <title>Pan genome of the phytoplankton Emiliania underpins its global distribution.</title>
        <authorList>
            <person name="Read B.A."/>
            <person name="Kegel J."/>
            <person name="Klute M.J."/>
            <person name="Kuo A."/>
            <person name="Lefebvre S.C."/>
            <person name="Maumus F."/>
            <person name="Mayer C."/>
            <person name="Miller J."/>
            <person name="Monier A."/>
            <person name="Salamov A."/>
            <person name="Young J."/>
            <person name="Aguilar M."/>
            <person name="Claverie J.M."/>
            <person name="Frickenhaus S."/>
            <person name="Gonzalez K."/>
            <person name="Herman E.K."/>
            <person name="Lin Y.C."/>
            <person name="Napier J."/>
            <person name="Ogata H."/>
            <person name="Sarno A.F."/>
            <person name="Shmutz J."/>
            <person name="Schroeder D."/>
            <person name="de Vargas C."/>
            <person name="Verret F."/>
            <person name="von Dassow P."/>
            <person name="Valentin K."/>
            <person name="Van de Peer Y."/>
            <person name="Wheeler G."/>
            <person name="Dacks J.B."/>
            <person name="Delwiche C.F."/>
            <person name="Dyhrman S.T."/>
            <person name="Glockner G."/>
            <person name="John U."/>
            <person name="Richards T."/>
            <person name="Worden A.Z."/>
            <person name="Zhang X."/>
            <person name="Grigoriev I.V."/>
            <person name="Allen A.E."/>
            <person name="Bidle K."/>
            <person name="Borodovsky M."/>
            <person name="Bowler C."/>
            <person name="Brownlee C."/>
            <person name="Cock J.M."/>
            <person name="Elias M."/>
            <person name="Gladyshev V.N."/>
            <person name="Groth M."/>
            <person name="Guda C."/>
            <person name="Hadaegh A."/>
            <person name="Iglesias-Rodriguez M.D."/>
            <person name="Jenkins J."/>
            <person name="Jones B.M."/>
            <person name="Lawson T."/>
            <person name="Leese F."/>
            <person name="Lindquist E."/>
            <person name="Lobanov A."/>
            <person name="Lomsadze A."/>
            <person name="Malik S.B."/>
            <person name="Marsh M.E."/>
            <person name="Mackinder L."/>
            <person name="Mock T."/>
            <person name="Mueller-Roeber B."/>
            <person name="Pagarete A."/>
            <person name="Parker M."/>
            <person name="Probert I."/>
            <person name="Quesneville H."/>
            <person name="Raines C."/>
            <person name="Rensing S.A."/>
            <person name="Riano-Pachon D.M."/>
            <person name="Richier S."/>
            <person name="Rokitta S."/>
            <person name="Shiraiwa Y."/>
            <person name="Soanes D.M."/>
            <person name="van der Giezen M."/>
            <person name="Wahlund T.M."/>
            <person name="Williams B."/>
            <person name="Wilson W."/>
            <person name="Wolfe G."/>
            <person name="Wurch L.L."/>
        </authorList>
    </citation>
    <scope>NUCLEOTIDE SEQUENCE</scope>
</reference>
<dbReference type="InterPro" id="IPR029063">
    <property type="entry name" value="SAM-dependent_MTases_sf"/>
</dbReference>
<dbReference type="eggNOG" id="ENOG502SV8U">
    <property type="taxonomic scope" value="Eukaryota"/>
</dbReference>
<dbReference type="EnsemblProtists" id="EOD33857">
    <property type="protein sequence ID" value="EOD33857"/>
    <property type="gene ID" value="EMIHUDRAFT_79493"/>
</dbReference>
<evidence type="ECO:0008006" key="4">
    <source>
        <dbReference type="Google" id="ProtNLM"/>
    </source>
</evidence>
<dbReference type="KEGG" id="ehx:EMIHUDRAFT_79493"/>
<keyword evidence="3" id="KW-1185">Reference proteome</keyword>
<evidence type="ECO:0000313" key="3">
    <source>
        <dbReference type="Proteomes" id="UP000013827"/>
    </source>
</evidence>
<dbReference type="Proteomes" id="UP000013827">
    <property type="component" value="Unassembled WGS sequence"/>
</dbReference>
<reference evidence="2" key="2">
    <citation type="submission" date="2024-10" db="UniProtKB">
        <authorList>
            <consortium name="EnsemblProtists"/>
        </authorList>
    </citation>
    <scope>IDENTIFICATION</scope>
</reference>
<dbReference type="AlphaFoldDB" id="A0A0D3KDM2"/>